<evidence type="ECO:0000256" key="7">
    <source>
        <dbReference type="SAM" id="Phobius"/>
    </source>
</evidence>
<protein>
    <submittedName>
        <fullName evidence="10">ABC-type bacteriocin/lantibiotic exporter with double-glycine peptidase domain</fullName>
    </submittedName>
</protein>
<dbReference type="AlphaFoldDB" id="A0A841I0F2"/>
<feature type="domain" description="ABC transporter" evidence="8">
    <location>
        <begin position="338"/>
        <end position="544"/>
    </location>
</feature>
<dbReference type="InterPro" id="IPR027417">
    <property type="entry name" value="P-loop_NTPase"/>
</dbReference>
<sequence length="544" mass="60629">MPTVETLKDLVFMLKILFSAGRGLVFTATFLSVFSQILPTGSAYLNKLLLDHLNRGSFENSLKIAVIIGILAIVQSVMSSTFSQLSQKQYYASTVAFATRYFKAMREMKFSEFENMDSLNRIKRVEKDTLHSFPGLPATLNNLAGSLSVLFLTATLTSGINPILFALGAVSVIPMFLTNLSNSKNHFRYAMMNTNSERKAGYYYGLFSSKNAVKDNLLYGLFDFAERLWKREFISHSSGVITLHRNHAVKQFSASLLQLVILGLAVIHTVYLFTLGRASAGDVVLVSMLLQQIQGSMLTLLNGISGLHGLLLRSGEFRQLCRTSKRPAQRLDLEEISLELKDITFRYAGCTRSLFMPVSLQLQGGEILRIQGPNGSGKTTLTRIMAGLLEPASGEIRINGLTRNPSEIRGVFSVFNVSDMQYAFTAPENIYFSEDIRLTTEQESILPFPKDRTLGKTFDDSIDLSSGQWQLIKLLRVLSKDSAVYIFDEPFSQLDPGRKEWLASQLVQLKRNGKAVIVVSHEPVDIEFDAELTLEPTGREVAYA</sequence>
<dbReference type="Gene3D" id="3.40.50.300">
    <property type="entry name" value="P-loop containing nucleotide triphosphate hydrolases"/>
    <property type="match status" value="1"/>
</dbReference>
<evidence type="ECO:0000256" key="4">
    <source>
        <dbReference type="ARBA" id="ARBA00022840"/>
    </source>
</evidence>
<dbReference type="Proteomes" id="UP000569951">
    <property type="component" value="Unassembled WGS sequence"/>
</dbReference>
<dbReference type="EMBL" id="JACHHG010000004">
    <property type="protein sequence ID" value="MBB6097909.1"/>
    <property type="molecule type" value="Genomic_DNA"/>
</dbReference>
<feature type="domain" description="ABC transmembrane type-1" evidence="9">
    <location>
        <begin position="26"/>
        <end position="309"/>
    </location>
</feature>
<evidence type="ECO:0000256" key="3">
    <source>
        <dbReference type="ARBA" id="ARBA00022741"/>
    </source>
</evidence>
<dbReference type="GO" id="GO:0005524">
    <property type="term" value="F:ATP binding"/>
    <property type="evidence" value="ECO:0007669"/>
    <property type="project" value="UniProtKB-KW"/>
</dbReference>
<evidence type="ECO:0000313" key="11">
    <source>
        <dbReference type="Proteomes" id="UP000569951"/>
    </source>
</evidence>
<keyword evidence="4" id="KW-0067">ATP-binding</keyword>
<dbReference type="PROSITE" id="PS50929">
    <property type="entry name" value="ABC_TM1F"/>
    <property type="match status" value="1"/>
</dbReference>
<keyword evidence="3" id="KW-0547">Nucleotide-binding</keyword>
<keyword evidence="2 7" id="KW-0812">Transmembrane</keyword>
<comment type="subcellular location">
    <subcellularLocation>
        <location evidence="1">Cell membrane</location>
        <topology evidence="1">Multi-pass membrane protein</topology>
    </subcellularLocation>
</comment>
<dbReference type="SMART" id="SM00382">
    <property type="entry name" value="AAA"/>
    <property type="match status" value="1"/>
</dbReference>
<dbReference type="InterPro" id="IPR003439">
    <property type="entry name" value="ABC_transporter-like_ATP-bd"/>
</dbReference>
<evidence type="ECO:0000259" key="9">
    <source>
        <dbReference type="PROSITE" id="PS50929"/>
    </source>
</evidence>
<feature type="transmembrane region" description="Helical" evidence="7">
    <location>
        <begin position="12"/>
        <end position="38"/>
    </location>
</feature>
<dbReference type="InterPro" id="IPR017871">
    <property type="entry name" value="ABC_transporter-like_CS"/>
</dbReference>
<dbReference type="SUPFAM" id="SSF52540">
    <property type="entry name" value="P-loop containing nucleoside triphosphate hydrolases"/>
    <property type="match status" value="1"/>
</dbReference>
<dbReference type="InterPro" id="IPR036640">
    <property type="entry name" value="ABC1_TM_sf"/>
</dbReference>
<evidence type="ECO:0000313" key="10">
    <source>
        <dbReference type="EMBL" id="MBB6097909.1"/>
    </source>
</evidence>
<feature type="transmembrane region" description="Helical" evidence="7">
    <location>
        <begin position="163"/>
        <end position="182"/>
    </location>
</feature>
<gene>
    <name evidence="10" type="ORF">HNR42_001332</name>
</gene>
<dbReference type="PROSITE" id="PS00211">
    <property type="entry name" value="ABC_TRANSPORTER_1"/>
    <property type="match status" value="1"/>
</dbReference>
<dbReference type="PANTHER" id="PTHR43158:SF2">
    <property type="entry name" value="SKFA PEPTIDE EXPORT ATP-BINDING PROTEIN SKFE"/>
    <property type="match status" value="1"/>
</dbReference>
<proteinExistence type="predicted"/>
<keyword evidence="5 7" id="KW-1133">Transmembrane helix</keyword>
<keyword evidence="6 7" id="KW-0472">Membrane</keyword>
<dbReference type="GO" id="GO:0140359">
    <property type="term" value="F:ABC-type transporter activity"/>
    <property type="evidence" value="ECO:0007669"/>
    <property type="project" value="InterPro"/>
</dbReference>
<dbReference type="InterPro" id="IPR011527">
    <property type="entry name" value="ABC1_TM_dom"/>
</dbReference>
<dbReference type="RefSeq" id="WP_183985812.1">
    <property type="nucleotide sequence ID" value="NZ_JACHHG010000004.1"/>
</dbReference>
<keyword evidence="11" id="KW-1185">Reference proteome</keyword>
<feature type="transmembrane region" description="Helical" evidence="7">
    <location>
        <begin position="293"/>
        <end position="312"/>
    </location>
</feature>
<feature type="transmembrane region" description="Helical" evidence="7">
    <location>
        <begin position="133"/>
        <end position="157"/>
    </location>
</feature>
<dbReference type="GO" id="GO:0005886">
    <property type="term" value="C:plasma membrane"/>
    <property type="evidence" value="ECO:0007669"/>
    <property type="project" value="UniProtKB-SubCell"/>
</dbReference>
<dbReference type="Gene3D" id="1.20.1560.10">
    <property type="entry name" value="ABC transporter type 1, transmembrane domain"/>
    <property type="match status" value="1"/>
</dbReference>
<organism evidence="10 11">
    <name type="scientific">Deinobacterium chartae</name>
    <dbReference type="NCBI Taxonomy" id="521158"/>
    <lineage>
        <taxon>Bacteria</taxon>
        <taxon>Thermotogati</taxon>
        <taxon>Deinococcota</taxon>
        <taxon>Deinococci</taxon>
        <taxon>Deinococcales</taxon>
        <taxon>Deinococcaceae</taxon>
        <taxon>Deinobacterium</taxon>
    </lineage>
</organism>
<dbReference type="InterPro" id="IPR003593">
    <property type="entry name" value="AAA+_ATPase"/>
</dbReference>
<dbReference type="SUPFAM" id="SSF90123">
    <property type="entry name" value="ABC transporter transmembrane region"/>
    <property type="match status" value="1"/>
</dbReference>
<dbReference type="GO" id="GO:0016887">
    <property type="term" value="F:ATP hydrolysis activity"/>
    <property type="evidence" value="ECO:0007669"/>
    <property type="project" value="InterPro"/>
</dbReference>
<evidence type="ECO:0000256" key="2">
    <source>
        <dbReference type="ARBA" id="ARBA00022692"/>
    </source>
</evidence>
<reference evidence="10 11" key="1">
    <citation type="submission" date="2020-08" db="EMBL/GenBank/DDBJ databases">
        <title>Genomic Encyclopedia of Type Strains, Phase IV (KMG-IV): sequencing the most valuable type-strain genomes for metagenomic binning, comparative biology and taxonomic classification.</title>
        <authorList>
            <person name="Goeker M."/>
        </authorList>
    </citation>
    <scope>NUCLEOTIDE SEQUENCE [LARGE SCALE GENOMIC DNA]</scope>
    <source>
        <strain evidence="10 11">DSM 21458</strain>
    </source>
</reference>
<evidence type="ECO:0000256" key="6">
    <source>
        <dbReference type="ARBA" id="ARBA00023136"/>
    </source>
</evidence>
<comment type="caution">
    <text evidence="10">The sequence shown here is derived from an EMBL/GenBank/DDBJ whole genome shotgun (WGS) entry which is preliminary data.</text>
</comment>
<evidence type="ECO:0000256" key="5">
    <source>
        <dbReference type="ARBA" id="ARBA00022989"/>
    </source>
</evidence>
<dbReference type="Pfam" id="PF00005">
    <property type="entry name" value="ABC_tran"/>
    <property type="match status" value="1"/>
</dbReference>
<evidence type="ECO:0000256" key="1">
    <source>
        <dbReference type="ARBA" id="ARBA00004651"/>
    </source>
</evidence>
<accession>A0A841I0F2</accession>
<name>A0A841I0F2_9DEIO</name>
<dbReference type="PANTHER" id="PTHR43158">
    <property type="entry name" value="SKFA PEPTIDE EXPORT ATP-BINDING PROTEIN SKFE"/>
    <property type="match status" value="1"/>
</dbReference>
<dbReference type="PROSITE" id="PS50893">
    <property type="entry name" value="ABC_TRANSPORTER_2"/>
    <property type="match status" value="1"/>
</dbReference>
<feature type="transmembrane region" description="Helical" evidence="7">
    <location>
        <begin position="252"/>
        <end position="273"/>
    </location>
</feature>
<evidence type="ECO:0000259" key="8">
    <source>
        <dbReference type="PROSITE" id="PS50893"/>
    </source>
</evidence>
<feature type="transmembrane region" description="Helical" evidence="7">
    <location>
        <begin position="58"/>
        <end position="78"/>
    </location>
</feature>